<dbReference type="EC" id="3.5.3.11" evidence="4"/>
<dbReference type="CDD" id="cd11593">
    <property type="entry name" value="Agmatinase-like_2"/>
    <property type="match status" value="1"/>
</dbReference>
<dbReference type="InterPro" id="IPR005925">
    <property type="entry name" value="Agmatinase-rel"/>
</dbReference>
<dbReference type="InterPro" id="IPR006035">
    <property type="entry name" value="Ureohydrolase"/>
</dbReference>
<protein>
    <submittedName>
        <fullName evidence="4">Agmatinase</fullName>
        <ecNumber evidence="4">3.5.3.11</ecNumber>
    </submittedName>
</protein>
<dbReference type="SUPFAM" id="SSF52768">
    <property type="entry name" value="Arginase/deacetylase"/>
    <property type="match status" value="1"/>
</dbReference>
<dbReference type="GO" id="GO:0046872">
    <property type="term" value="F:metal ion binding"/>
    <property type="evidence" value="ECO:0007669"/>
    <property type="project" value="UniProtKB-KW"/>
</dbReference>
<accession>A0A3B0QV14</accession>
<dbReference type="PIRSF" id="PIRSF036979">
    <property type="entry name" value="Arginase"/>
    <property type="match status" value="1"/>
</dbReference>
<dbReference type="InterPro" id="IPR023696">
    <property type="entry name" value="Ureohydrolase_dom_sf"/>
</dbReference>
<keyword evidence="3 4" id="KW-0378">Hydrolase</keyword>
<dbReference type="InterPro" id="IPR020855">
    <property type="entry name" value="Ureohydrolase_Mn_BS"/>
</dbReference>
<evidence type="ECO:0000256" key="2">
    <source>
        <dbReference type="ARBA" id="ARBA00022723"/>
    </source>
</evidence>
<dbReference type="GO" id="GO:0008783">
    <property type="term" value="F:agmatinase activity"/>
    <property type="evidence" value="ECO:0007669"/>
    <property type="project" value="UniProtKB-EC"/>
</dbReference>
<dbReference type="Pfam" id="PF00491">
    <property type="entry name" value="Arginase"/>
    <property type="match status" value="1"/>
</dbReference>
<keyword evidence="2" id="KW-0479">Metal-binding</keyword>
<name>A0A3B0QV14_9ZZZZ</name>
<reference evidence="4" key="1">
    <citation type="submission" date="2018-06" db="EMBL/GenBank/DDBJ databases">
        <authorList>
            <person name="Zhirakovskaya E."/>
        </authorList>
    </citation>
    <scope>NUCLEOTIDE SEQUENCE</scope>
</reference>
<evidence type="ECO:0000256" key="3">
    <source>
        <dbReference type="ARBA" id="ARBA00022801"/>
    </source>
</evidence>
<organism evidence="4">
    <name type="scientific">hydrothermal vent metagenome</name>
    <dbReference type="NCBI Taxonomy" id="652676"/>
    <lineage>
        <taxon>unclassified sequences</taxon>
        <taxon>metagenomes</taxon>
        <taxon>ecological metagenomes</taxon>
    </lineage>
</organism>
<sequence length="321" mass="35019">MADKDTLINFAGLGSDDDLSSPATFNPYDQNPTITTRYAVISAPYEATVSYGKGASLGPAAILEASTHMELYDEELQSEPWRAGIETLPPLDILRLQPEEMVDAVHKASAVVIADEKIPVLLGGEHSVTLGLFRALKEKHPKLSVLHLDAHADMRAVYDGTPFSHACIARRMAEEGAPLVQLGIRSMSQLEALFLGDGGTGDILNVRSYQARQLRAGIDIKEVLAHLSDEVFITIDLDVFDPSIMPSTGTPEPGGLLWEEVLTILRSIISRKKIVGFDIVELSPVEGNAAPDFMAARLAYRIMGYINKSIDSINQEKHNKE</sequence>
<dbReference type="Gene3D" id="3.40.800.10">
    <property type="entry name" value="Ureohydrolase domain"/>
    <property type="match status" value="1"/>
</dbReference>
<dbReference type="PROSITE" id="PS01053">
    <property type="entry name" value="ARGINASE_1"/>
    <property type="match status" value="1"/>
</dbReference>
<dbReference type="PANTHER" id="PTHR11358:SF26">
    <property type="entry name" value="GUANIDINO ACID HYDROLASE, MITOCHONDRIAL"/>
    <property type="match status" value="1"/>
</dbReference>
<dbReference type="EMBL" id="UOEA01000087">
    <property type="protein sequence ID" value="VAV85424.1"/>
    <property type="molecule type" value="Genomic_DNA"/>
</dbReference>
<proteinExistence type="inferred from homology"/>
<dbReference type="AlphaFoldDB" id="A0A3B0QV14"/>
<dbReference type="PROSITE" id="PS51409">
    <property type="entry name" value="ARGINASE_2"/>
    <property type="match status" value="1"/>
</dbReference>
<gene>
    <name evidence="4" type="ORF">MNBD_DELTA01-1001</name>
</gene>
<dbReference type="GO" id="GO:0033389">
    <property type="term" value="P:putrescine biosynthetic process from arginine, via agmatine"/>
    <property type="evidence" value="ECO:0007669"/>
    <property type="project" value="TreeGrafter"/>
</dbReference>
<comment type="similarity">
    <text evidence="1">Belongs to the arginase family. Agmatinase subfamily.</text>
</comment>
<dbReference type="NCBIfam" id="TIGR01230">
    <property type="entry name" value="agmatinase"/>
    <property type="match status" value="1"/>
</dbReference>
<evidence type="ECO:0000313" key="4">
    <source>
        <dbReference type="EMBL" id="VAV85424.1"/>
    </source>
</evidence>
<evidence type="ECO:0000256" key="1">
    <source>
        <dbReference type="ARBA" id="ARBA00009227"/>
    </source>
</evidence>
<dbReference type="PANTHER" id="PTHR11358">
    <property type="entry name" value="ARGINASE/AGMATINASE"/>
    <property type="match status" value="1"/>
</dbReference>